<gene>
    <name evidence="5" type="ORF">F3Y22_tig00111067pilonHSYRG00073</name>
</gene>
<dbReference type="PROSITE" id="PS50893">
    <property type="entry name" value="ABC_TRANSPORTER_2"/>
    <property type="match status" value="1"/>
</dbReference>
<dbReference type="PROSITE" id="PS00211">
    <property type="entry name" value="ABC_TRANSPORTER_1"/>
    <property type="match status" value="1"/>
</dbReference>
<evidence type="ECO:0000313" key="5">
    <source>
        <dbReference type="EMBL" id="KAE8686405.1"/>
    </source>
</evidence>
<protein>
    <submittedName>
        <fullName evidence="5">Protein TRIGALACTOSYLDIACYLGLYCEROL 3</fullName>
    </submittedName>
</protein>
<dbReference type="SMART" id="SM00382">
    <property type="entry name" value="AAA"/>
    <property type="match status" value="1"/>
</dbReference>
<dbReference type="InterPro" id="IPR027417">
    <property type="entry name" value="P-loop_NTPase"/>
</dbReference>
<dbReference type="GO" id="GO:0005524">
    <property type="term" value="F:ATP binding"/>
    <property type="evidence" value="ECO:0007669"/>
    <property type="project" value="UniProtKB-KW"/>
</dbReference>
<dbReference type="PANTHER" id="PTHR43023">
    <property type="entry name" value="PROTEIN TRIGALACTOSYLDIACYLGLYCEROL 3, CHLOROPLASTIC"/>
    <property type="match status" value="1"/>
</dbReference>
<dbReference type="Pfam" id="PF00005">
    <property type="entry name" value="ABC_tran"/>
    <property type="match status" value="1"/>
</dbReference>
<dbReference type="Gene3D" id="3.40.50.300">
    <property type="entry name" value="P-loop containing nucleotide triphosphate hydrolases"/>
    <property type="match status" value="2"/>
</dbReference>
<dbReference type="SUPFAM" id="SSF52540">
    <property type="entry name" value="P-loop containing nucleoside triphosphate hydrolases"/>
    <property type="match status" value="1"/>
</dbReference>
<evidence type="ECO:0000256" key="2">
    <source>
        <dbReference type="ARBA" id="ARBA00022741"/>
    </source>
</evidence>
<evidence type="ECO:0000259" key="4">
    <source>
        <dbReference type="PROSITE" id="PS50893"/>
    </source>
</evidence>
<organism evidence="5 6">
    <name type="scientific">Hibiscus syriacus</name>
    <name type="common">Rose of Sharon</name>
    <dbReference type="NCBI Taxonomy" id="106335"/>
    <lineage>
        <taxon>Eukaryota</taxon>
        <taxon>Viridiplantae</taxon>
        <taxon>Streptophyta</taxon>
        <taxon>Embryophyta</taxon>
        <taxon>Tracheophyta</taxon>
        <taxon>Spermatophyta</taxon>
        <taxon>Magnoliopsida</taxon>
        <taxon>eudicotyledons</taxon>
        <taxon>Gunneridae</taxon>
        <taxon>Pentapetalae</taxon>
        <taxon>rosids</taxon>
        <taxon>malvids</taxon>
        <taxon>Malvales</taxon>
        <taxon>Malvaceae</taxon>
        <taxon>Malvoideae</taxon>
        <taxon>Hibiscus</taxon>
    </lineage>
</organism>
<dbReference type="InterPro" id="IPR003439">
    <property type="entry name" value="ABC_transporter-like_ATP-bd"/>
</dbReference>
<proteinExistence type="predicted"/>
<keyword evidence="6" id="KW-1185">Reference proteome</keyword>
<dbReference type="Proteomes" id="UP000436088">
    <property type="component" value="Unassembled WGS sequence"/>
</dbReference>
<reference evidence="5" key="1">
    <citation type="submission" date="2019-09" db="EMBL/GenBank/DDBJ databases">
        <title>Draft genome information of white flower Hibiscus syriacus.</title>
        <authorList>
            <person name="Kim Y.-M."/>
        </authorList>
    </citation>
    <scope>NUCLEOTIDE SEQUENCE [LARGE SCALE GENOMIC DNA]</scope>
    <source>
        <strain evidence="5">YM2019G1</strain>
    </source>
</reference>
<evidence type="ECO:0000313" key="6">
    <source>
        <dbReference type="Proteomes" id="UP000436088"/>
    </source>
</evidence>
<dbReference type="PANTHER" id="PTHR43023:SF3">
    <property type="entry name" value="PROTEIN TRIGALACTOSYLDIACYLGLYCEROL 3, CHLOROPLASTIC"/>
    <property type="match status" value="1"/>
</dbReference>
<dbReference type="InterPro" id="IPR003593">
    <property type="entry name" value="AAA+_ATPase"/>
</dbReference>
<sequence>MARVIFSSSLLGSFPVVTSTKACDLGKESSKFCCFNEKEEQRNVIRESSKSGNFNKEVKHENDSDVFIECRNVYKSFGEKHILQGVSFKIRHGEAVGIIGPSGTGKPTILKIIAGLLAPDEGVERLPSELSGGMKKRVTLARSIICDITKESIEPEVLLYDEPIVGLDPIVSKVVEDLILDPVPSTVVEDLIHSVHTKGEVVPGKQGKITSYVVVTHQHSTILRAVDRLLFLHEGKLVWHGMTDEFTTSTNPIIRQFSPMFLGPFRSLEVLVSYAYKHRGRLLYRSNSALTTKSEPLERGRTASYKRVYKRSRERRHWFENDQIVIHGEEEALERLKMKDLDPNSVLPVSAVAEVNMEGCAESTLERQIVDSSFVNMCEGWLSEGDNSDFSSKTSNRRAKRLLIRDALDKVSTTIVSSSAFAVLLEEALFTWAISKLLRVSFKDGKSTFLEKNIKLEEDLRLV</sequence>
<keyword evidence="2" id="KW-0547">Nucleotide-binding</keyword>
<keyword evidence="3" id="KW-0067">ATP-binding</keyword>
<dbReference type="EMBL" id="VEPZ02001218">
    <property type="protein sequence ID" value="KAE8686405.1"/>
    <property type="molecule type" value="Genomic_DNA"/>
</dbReference>
<feature type="domain" description="ABC transporter" evidence="4">
    <location>
        <begin position="68"/>
        <end position="259"/>
    </location>
</feature>
<keyword evidence="1" id="KW-0813">Transport</keyword>
<evidence type="ECO:0000256" key="1">
    <source>
        <dbReference type="ARBA" id="ARBA00022448"/>
    </source>
</evidence>
<accession>A0A6A2Z5N1</accession>
<comment type="caution">
    <text evidence="5">The sequence shown here is derived from an EMBL/GenBank/DDBJ whole genome shotgun (WGS) entry which is preliminary data.</text>
</comment>
<dbReference type="AlphaFoldDB" id="A0A6A2Z5N1"/>
<dbReference type="GO" id="GO:0016887">
    <property type="term" value="F:ATP hydrolysis activity"/>
    <property type="evidence" value="ECO:0007669"/>
    <property type="project" value="InterPro"/>
</dbReference>
<evidence type="ECO:0000256" key="3">
    <source>
        <dbReference type="ARBA" id="ARBA00022840"/>
    </source>
</evidence>
<name>A0A6A2Z5N1_HIBSY</name>
<dbReference type="InterPro" id="IPR017871">
    <property type="entry name" value="ABC_transporter-like_CS"/>
</dbReference>